<dbReference type="PANTHER" id="PTHR22545">
    <property type="entry name" value="CENTROSOMAL PROTEIN OF 95 KDA"/>
    <property type="match status" value="1"/>
</dbReference>
<feature type="compositionally biased region" description="Low complexity" evidence="1">
    <location>
        <begin position="415"/>
        <end position="428"/>
    </location>
</feature>
<evidence type="ECO:0000313" key="4">
    <source>
        <dbReference type="Proteomes" id="UP000751190"/>
    </source>
</evidence>
<protein>
    <recommendedName>
        <fullName evidence="2">DUF5745 domain-containing protein</fullName>
    </recommendedName>
</protein>
<evidence type="ECO:0000259" key="2">
    <source>
        <dbReference type="Pfam" id="PF19016"/>
    </source>
</evidence>
<dbReference type="InterPro" id="IPR044039">
    <property type="entry name" value="DUF5745"/>
</dbReference>
<feature type="region of interest" description="Disordered" evidence="1">
    <location>
        <begin position="415"/>
        <end position="451"/>
    </location>
</feature>
<feature type="region of interest" description="Disordered" evidence="1">
    <location>
        <begin position="294"/>
        <end position="315"/>
    </location>
</feature>
<proteinExistence type="predicted"/>
<organism evidence="3 4">
    <name type="scientific">Diacronema lutheri</name>
    <name type="common">Unicellular marine alga</name>
    <name type="synonym">Monochrysis lutheri</name>
    <dbReference type="NCBI Taxonomy" id="2081491"/>
    <lineage>
        <taxon>Eukaryota</taxon>
        <taxon>Haptista</taxon>
        <taxon>Haptophyta</taxon>
        <taxon>Pavlovophyceae</taxon>
        <taxon>Pavlovales</taxon>
        <taxon>Pavlovaceae</taxon>
        <taxon>Diacronema</taxon>
    </lineage>
</organism>
<feature type="domain" description="DUF5745" evidence="2">
    <location>
        <begin position="49"/>
        <end position="105"/>
    </location>
</feature>
<keyword evidence="4" id="KW-1185">Reference proteome</keyword>
<feature type="region of interest" description="Disordered" evidence="1">
    <location>
        <begin position="112"/>
        <end position="163"/>
    </location>
</feature>
<dbReference type="Pfam" id="PF19016">
    <property type="entry name" value="DUF5745"/>
    <property type="match status" value="1"/>
</dbReference>
<dbReference type="EMBL" id="JAGTXO010000012">
    <property type="protein sequence ID" value="KAG8464772.1"/>
    <property type="molecule type" value="Genomic_DNA"/>
</dbReference>
<accession>A0A8J5XIF9</accession>
<comment type="caution">
    <text evidence="3">The sequence shown here is derived from an EMBL/GenBank/DDBJ whole genome shotgun (WGS) entry which is preliminary data.</text>
</comment>
<dbReference type="OrthoDB" id="10645899at2759"/>
<evidence type="ECO:0000256" key="1">
    <source>
        <dbReference type="SAM" id="MobiDB-lite"/>
    </source>
</evidence>
<evidence type="ECO:0000313" key="3">
    <source>
        <dbReference type="EMBL" id="KAG8464772.1"/>
    </source>
</evidence>
<feature type="region of interest" description="Disordered" evidence="1">
    <location>
        <begin position="178"/>
        <end position="206"/>
    </location>
</feature>
<dbReference type="GO" id="GO:0005813">
    <property type="term" value="C:centrosome"/>
    <property type="evidence" value="ECO:0007669"/>
    <property type="project" value="InterPro"/>
</dbReference>
<dbReference type="GO" id="GO:0000922">
    <property type="term" value="C:spindle pole"/>
    <property type="evidence" value="ECO:0007669"/>
    <property type="project" value="InterPro"/>
</dbReference>
<gene>
    <name evidence="3" type="ORF">KFE25_010140</name>
</gene>
<reference evidence="3" key="1">
    <citation type="submission" date="2021-05" db="EMBL/GenBank/DDBJ databases">
        <title>The genome of the haptophyte Pavlova lutheri (Diacronema luteri, Pavlovales) - a model for lipid biosynthesis in eukaryotic algae.</title>
        <authorList>
            <person name="Hulatt C.J."/>
            <person name="Posewitz M.C."/>
        </authorList>
    </citation>
    <scope>NUCLEOTIDE SEQUENCE</scope>
    <source>
        <strain evidence="3">NIVA-4/92</strain>
    </source>
</reference>
<dbReference type="Proteomes" id="UP000751190">
    <property type="component" value="Unassembled WGS sequence"/>
</dbReference>
<dbReference type="PANTHER" id="PTHR22545:SF0">
    <property type="entry name" value="CENTROSOMAL PROTEIN OF 95 KDA"/>
    <property type="match status" value="1"/>
</dbReference>
<name>A0A8J5XIF9_DIALT</name>
<dbReference type="AlphaFoldDB" id="A0A8J5XIF9"/>
<dbReference type="InterPro" id="IPR026619">
    <property type="entry name" value="CEP95"/>
</dbReference>
<sequence>MTTNADVVAALNSVLSRVGVPTVRSLGEFDSLLLLRIFRRLFIGLPSDVLTEPVTRADHERNFAACIAHLSKSVLMMDLSHIDGAALAAADIEATRNLLEILDELHEIFQHETDADARQSTPPRRRRGSKSPETAPRTHSRTRTRTRTAGSSRISLADDDDGASSELAARALDDELAPWGRGRAADGDSQGGDGVGLDGPENGVRRLPSQFGAVRFGRTDNPAARMRRTYGAEPRWPPPHADSALGRAPLGRLRYRAKGDAHPSMREAEATYTARVRADAAAAPVRRLVMGDVPLRSPRRPSSATRVRARGEGARATTVEGVLRARSAPRARWAPTVPVAAQPTSWARALTYHGVEGDVRRLARAMHTARARTTLHAAQAKAHARGAYGGGGVDAAQVAISVGTDPRTGKPVAVAASATADAEAQAGSDGDEGADADGGRGEDEGEEGMGEGWREVQLDDEEHMHVDDRTMRAYSTYASLLKQHTAELRRTDQLQRTSARIGARNALRDERIARMRGQRAMAELETREASLLSHRASAGYAYRRQLYRLAAKLQRERGWIEQSAEASRAYAQLRASDNRQAAAEHYYHQQIALLEERIAAARMDRTTRERAQQELLRSIEKEVYEQQVANVKAIQRQLDQLDTTDEDFDVQRAELAMHRLNRSAVAARQHAWRGFHRY</sequence>